<evidence type="ECO:0000259" key="3">
    <source>
        <dbReference type="PROSITE" id="PS50041"/>
    </source>
</evidence>
<dbReference type="SUPFAM" id="SSF56436">
    <property type="entry name" value="C-type lectin-like"/>
    <property type="match status" value="1"/>
</dbReference>
<comment type="caution">
    <text evidence="1">Lacks conserved residue(s) required for the propagation of feature annotation.</text>
</comment>
<dbReference type="InterPro" id="IPR016186">
    <property type="entry name" value="C-type_lectin-like/link_sf"/>
</dbReference>
<feature type="domain" description="C-type lectin" evidence="3">
    <location>
        <begin position="269"/>
        <end position="387"/>
    </location>
</feature>
<reference evidence="4 5" key="1">
    <citation type="journal article" date="2015" name="Genome Biol.">
        <title>Comparative genomics of Steinernema reveals deeply conserved gene regulatory networks.</title>
        <authorList>
            <person name="Dillman A.R."/>
            <person name="Macchietto M."/>
            <person name="Porter C.F."/>
            <person name="Rogers A."/>
            <person name="Williams B."/>
            <person name="Antoshechkin I."/>
            <person name="Lee M.M."/>
            <person name="Goodwin Z."/>
            <person name="Lu X."/>
            <person name="Lewis E.E."/>
            <person name="Goodrich-Blair H."/>
            <person name="Stock S.P."/>
            <person name="Adams B.J."/>
            <person name="Sternberg P.W."/>
            <person name="Mortazavi A."/>
        </authorList>
    </citation>
    <scope>NUCLEOTIDE SEQUENCE [LARGE SCALE GENOMIC DNA]</scope>
    <source>
        <strain evidence="4 5">ALL</strain>
    </source>
</reference>
<dbReference type="Gene3D" id="3.10.100.10">
    <property type="entry name" value="Mannose-Binding Protein A, subunit A"/>
    <property type="match status" value="1"/>
</dbReference>
<feature type="disulfide bond" evidence="1">
    <location>
        <begin position="595"/>
        <end position="604"/>
    </location>
</feature>
<dbReference type="SMART" id="SM00604">
    <property type="entry name" value="MD"/>
    <property type="match status" value="2"/>
</dbReference>
<dbReference type="InterPro" id="IPR000742">
    <property type="entry name" value="EGF"/>
</dbReference>
<organism evidence="4 5">
    <name type="scientific">Steinernema carpocapsae</name>
    <name type="common">Entomopathogenic nematode</name>
    <dbReference type="NCBI Taxonomy" id="34508"/>
    <lineage>
        <taxon>Eukaryota</taxon>
        <taxon>Metazoa</taxon>
        <taxon>Ecdysozoa</taxon>
        <taxon>Nematoda</taxon>
        <taxon>Chromadorea</taxon>
        <taxon>Rhabditida</taxon>
        <taxon>Tylenchina</taxon>
        <taxon>Panagrolaimomorpha</taxon>
        <taxon>Strongyloidoidea</taxon>
        <taxon>Steinernematidae</taxon>
        <taxon>Steinernema</taxon>
    </lineage>
</organism>
<keyword evidence="5" id="KW-1185">Reference proteome</keyword>
<evidence type="ECO:0000259" key="2">
    <source>
        <dbReference type="PROSITE" id="PS50026"/>
    </source>
</evidence>
<sequence>MLVRFRSKLIFRIESMIDNAAQFIEDVTHQHMNWINHYTIVSFTDKGYFPTCDSDDPNDFINGLKLLKTLTQQSGTSCNNLDILPMMYNAMQERYFTEGGLLFVFLNGVWKTELATYGDVLEISQVSKNPISFFQFSPTAPCGLQSSDNTLKLMQSLAIQTGGEYVQVQQKDAGSVLLSIASLYSSQLIYEAHQDDCSKALVNFYFPTESQTQSISVTFAGSLNGPPTYVKPSGDGKGALNNINVWNNYGISRQDLIIKACENDDWDSNGKQCYLTSTVPLTWIEAQQVCHQNKAVLTSILSKDTQDYLDSVDAHTDYWIGLNDKVKDGDWRWDTLGEYPAKLSGWTNWAPKQPSNSDTERCVFQQGSSSRKWVAADCGQKKPFVCVKHAYDFNYQPHDVTKVHLPRGMWKASVQTFNGPCAIQVRAQSGIRLYTVYTTDVHDDYGMPELADGKKVKNYIAAKVTGLESANPQMPLGNLDFAQMFYNDNMQMVLAEPFKRRSKCAYDYISHDFPCPAASFQITVSGIDSIGFPFQRIIPAMCFPRNTAKQCDNGGVWDKTRAECVCVPGFFGDKCEFAICAPHGNIGAGLSDCICDVGWTGSHCELPMCPGNQTETEDPFLQDTRKSFMVIMDGCNSGVQGDVISKFPDIINAVIAKASDLQDAWFTSFIGIVFRTTASKVPVSPIIKASNVSMFIKRMQDELNINKDTCEMTTDRQMMLALTDIMNEPTVALTPRSQAFLITNGVAGDYAQARPAMDAIAVSHTAVSIISTVGKTMPLASLSDPKIASMTSVAHDSGGAFYQIPDEPTLKKLLTADIGTLFESYHLSSLARKECSGLQEYVQVGGDTKMLVFDIFAQKTPVIHLYDPLNNKVDVTQVVSTATNSFFTVKNEKLPPGLWRVGIDNSDKNMGYCEVNIRGHSEEEIFLAFTQDTGNDNGYTSNIVNYFPQHGFDNAVIAATSFGTMTYAQILTNDERRLLWAAPMIKRSNCAYDYISKCNRVLIALVLTTSQTQNRQLIPAVTPHEFLQRSSNLMIDVPLSAVGFLLPYREKRERRFPLH</sequence>
<protein>
    <recommendedName>
        <fullName evidence="6">C-type lectin domain-containing protein</fullName>
    </recommendedName>
</protein>
<gene>
    <name evidence="4" type="ORF">L596_029706</name>
</gene>
<dbReference type="InterPro" id="IPR006582">
    <property type="entry name" value="MD_domain"/>
</dbReference>
<dbReference type="InterPro" id="IPR001304">
    <property type="entry name" value="C-type_lectin-like"/>
</dbReference>
<evidence type="ECO:0000313" key="5">
    <source>
        <dbReference type="Proteomes" id="UP000298663"/>
    </source>
</evidence>
<dbReference type="PROSITE" id="PS50026">
    <property type="entry name" value="EGF_3"/>
    <property type="match status" value="1"/>
</dbReference>
<comment type="caution">
    <text evidence="4">The sequence shown here is derived from an EMBL/GenBank/DDBJ whole genome shotgun (WGS) entry which is preliminary data.</text>
</comment>
<dbReference type="CDD" id="cd00037">
    <property type="entry name" value="CLECT"/>
    <property type="match status" value="1"/>
</dbReference>
<name>A0A4U5LQK1_STECR</name>
<dbReference type="PROSITE" id="PS00022">
    <property type="entry name" value="EGF_1"/>
    <property type="match status" value="1"/>
</dbReference>
<dbReference type="InterPro" id="IPR053295">
    <property type="entry name" value="Innate_immunity_reg"/>
</dbReference>
<dbReference type="InterPro" id="IPR057085">
    <property type="entry name" value="Ig_Irg-7"/>
</dbReference>
<dbReference type="Pfam" id="PF00059">
    <property type="entry name" value="Lectin_C"/>
    <property type="match status" value="1"/>
</dbReference>
<keyword evidence="1" id="KW-1015">Disulfide bond</keyword>
<accession>A0A4U5LQK1</accession>
<dbReference type="SMART" id="SM00034">
    <property type="entry name" value="CLECT"/>
    <property type="match status" value="1"/>
</dbReference>
<dbReference type="PANTHER" id="PTHR47324">
    <property type="entry name" value="PROTEIN IRG-7-RELATED"/>
    <property type="match status" value="1"/>
</dbReference>
<reference evidence="4 5" key="2">
    <citation type="journal article" date="2019" name="G3 (Bethesda)">
        <title>Hybrid Assembly of the Genome of the Entomopathogenic Nematode Steinernema carpocapsae Identifies the X-Chromosome.</title>
        <authorList>
            <person name="Serra L."/>
            <person name="Macchietto M."/>
            <person name="Macias-Munoz A."/>
            <person name="McGill C.J."/>
            <person name="Rodriguez I.M."/>
            <person name="Rodriguez B."/>
            <person name="Murad R."/>
            <person name="Mortazavi A."/>
        </authorList>
    </citation>
    <scope>NUCLEOTIDE SEQUENCE [LARGE SCALE GENOMIC DNA]</scope>
    <source>
        <strain evidence="4 5">ALL</strain>
    </source>
</reference>
<proteinExistence type="predicted"/>
<dbReference type="PANTHER" id="PTHR47324:SF2">
    <property type="entry name" value="EGF-LIKE DOMAIN-CONTAINING PROTEIN-RELATED"/>
    <property type="match status" value="1"/>
</dbReference>
<dbReference type="PROSITE" id="PS50041">
    <property type="entry name" value="C_TYPE_LECTIN_2"/>
    <property type="match status" value="1"/>
</dbReference>
<evidence type="ECO:0000313" key="4">
    <source>
        <dbReference type="EMBL" id="TKR58232.1"/>
    </source>
</evidence>
<dbReference type="Pfam" id="PF24415">
    <property type="entry name" value="Ig_Irg-7"/>
    <property type="match status" value="2"/>
</dbReference>
<dbReference type="PROSITE" id="PS01186">
    <property type="entry name" value="EGF_2"/>
    <property type="match status" value="1"/>
</dbReference>
<feature type="domain" description="EGF-like" evidence="2">
    <location>
        <begin position="571"/>
        <end position="605"/>
    </location>
</feature>
<dbReference type="InterPro" id="IPR016187">
    <property type="entry name" value="CTDL_fold"/>
</dbReference>
<dbReference type="Proteomes" id="UP000298663">
    <property type="component" value="Unassembled WGS sequence"/>
</dbReference>
<evidence type="ECO:0000256" key="1">
    <source>
        <dbReference type="PROSITE-ProRule" id="PRU00076"/>
    </source>
</evidence>
<dbReference type="Gene3D" id="2.10.25.10">
    <property type="entry name" value="Laminin"/>
    <property type="match status" value="1"/>
</dbReference>
<dbReference type="AlphaFoldDB" id="A0A4U5LQK1"/>
<keyword evidence="1" id="KW-0245">EGF-like domain</keyword>
<evidence type="ECO:0008006" key="6">
    <source>
        <dbReference type="Google" id="ProtNLM"/>
    </source>
</evidence>
<dbReference type="EMBL" id="AZBU02000013">
    <property type="protein sequence ID" value="TKR58232.1"/>
    <property type="molecule type" value="Genomic_DNA"/>
</dbReference>
<dbReference type="STRING" id="34508.A0A4U5LQK1"/>
<dbReference type="OrthoDB" id="441660at2759"/>